<proteinExistence type="predicted"/>
<keyword evidence="2" id="KW-1185">Reference proteome</keyword>
<dbReference type="EMBL" id="CAUYUJ010001223">
    <property type="protein sequence ID" value="CAK0794843.1"/>
    <property type="molecule type" value="Genomic_DNA"/>
</dbReference>
<evidence type="ECO:0000313" key="1">
    <source>
        <dbReference type="EMBL" id="CAK0794843.1"/>
    </source>
</evidence>
<feature type="non-terminal residue" evidence="1">
    <location>
        <position position="1"/>
    </location>
</feature>
<organism evidence="1 2">
    <name type="scientific">Prorocentrum cordatum</name>
    <dbReference type="NCBI Taxonomy" id="2364126"/>
    <lineage>
        <taxon>Eukaryota</taxon>
        <taxon>Sar</taxon>
        <taxon>Alveolata</taxon>
        <taxon>Dinophyceae</taxon>
        <taxon>Prorocentrales</taxon>
        <taxon>Prorocentraceae</taxon>
        <taxon>Prorocentrum</taxon>
    </lineage>
</organism>
<dbReference type="Proteomes" id="UP001189429">
    <property type="component" value="Unassembled WGS sequence"/>
</dbReference>
<accession>A0ABN9PP15</accession>
<sequence length="117" mass="12952">VAVLFKETLRGNTAFQHNGKELYTMVEKTPEDQRRFEAGGKAKAFLEAKAKKNGATATVRHSGLPDCQLNVKTGSGEVLMGQINGDRKMVWEDMPKRQNFGVAPDVLNAELRTFRSA</sequence>
<comment type="caution">
    <text evidence="1">The sequence shown here is derived from an EMBL/GenBank/DDBJ whole genome shotgun (WGS) entry which is preliminary data.</text>
</comment>
<gene>
    <name evidence="1" type="ORF">PCOR1329_LOCUS4700</name>
</gene>
<reference evidence="1" key="1">
    <citation type="submission" date="2023-10" db="EMBL/GenBank/DDBJ databases">
        <authorList>
            <person name="Chen Y."/>
            <person name="Shah S."/>
            <person name="Dougan E. K."/>
            <person name="Thang M."/>
            <person name="Chan C."/>
        </authorList>
    </citation>
    <scope>NUCLEOTIDE SEQUENCE [LARGE SCALE GENOMIC DNA]</scope>
</reference>
<name>A0ABN9PP15_9DINO</name>
<protein>
    <submittedName>
        <fullName evidence="1">Uncharacterized protein</fullName>
    </submittedName>
</protein>
<evidence type="ECO:0000313" key="2">
    <source>
        <dbReference type="Proteomes" id="UP001189429"/>
    </source>
</evidence>